<evidence type="ECO:0000256" key="3">
    <source>
        <dbReference type="ARBA" id="ARBA00023122"/>
    </source>
</evidence>
<dbReference type="InterPro" id="IPR036318">
    <property type="entry name" value="FAD-bd_PCMH-like_sf"/>
</dbReference>
<dbReference type="InterPro" id="IPR044751">
    <property type="entry name" value="Ion_transp-like_CBS"/>
</dbReference>
<dbReference type="InterPro" id="IPR000644">
    <property type="entry name" value="CBS_dom"/>
</dbReference>
<gene>
    <name evidence="8" type="primary">ybeX</name>
    <name evidence="8" type="ORF">NSCAC_0056</name>
</gene>
<dbReference type="PANTHER" id="PTHR22777">
    <property type="entry name" value="HEMOLYSIN-RELATED"/>
    <property type="match status" value="1"/>
</dbReference>
<dbReference type="SUPFAM" id="SSF54631">
    <property type="entry name" value="CBS-domain pair"/>
    <property type="match status" value="1"/>
</dbReference>
<feature type="domain" description="CBS" evidence="7">
    <location>
        <begin position="69"/>
        <end position="129"/>
    </location>
</feature>
<reference evidence="8 9" key="1">
    <citation type="submission" date="2020-03" db="EMBL/GenBank/DDBJ databases">
        <authorList>
            <person name="Picone N."/>
        </authorList>
    </citation>
    <scope>NUCLEOTIDE SEQUENCE [LARGE SCALE GENOMIC DNA]</scope>
    <source>
        <strain evidence="8">NSCAC1</strain>
    </source>
</reference>
<evidence type="ECO:0000313" key="8">
    <source>
        <dbReference type="EMBL" id="CAB1274213.1"/>
    </source>
</evidence>
<dbReference type="InterPro" id="IPR016169">
    <property type="entry name" value="FAD-bd_PCMH_sub2"/>
</dbReference>
<evidence type="ECO:0000256" key="2">
    <source>
        <dbReference type="ARBA" id="ARBA00022737"/>
    </source>
</evidence>
<dbReference type="Proteomes" id="UP000516072">
    <property type="component" value="Chromosome"/>
</dbReference>
<proteinExistence type="inferred from homology"/>
<evidence type="ECO:0000256" key="6">
    <source>
        <dbReference type="PROSITE-ProRule" id="PRU00703"/>
    </source>
</evidence>
<dbReference type="RefSeq" id="WP_197744466.1">
    <property type="nucleotide sequence ID" value="NZ_LR778175.1"/>
</dbReference>
<dbReference type="KEGG" id="ntg:NSCAC_0056"/>
<dbReference type="InterPro" id="IPR005170">
    <property type="entry name" value="Transptr-assoc_dom"/>
</dbReference>
<dbReference type="SMART" id="SM00116">
    <property type="entry name" value="CBS"/>
    <property type="match status" value="2"/>
</dbReference>
<protein>
    <recommendedName>
        <fullName evidence="5">Magnesium and cobalt efflux protein CorC</fullName>
    </recommendedName>
</protein>
<name>A0A7G1Q726_9GAMM</name>
<dbReference type="PROSITE" id="PS51371">
    <property type="entry name" value="CBS"/>
    <property type="match status" value="2"/>
</dbReference>
<accession>A0A7G1Q726</accession>
<dbReference type="Gene3D" id="3.10.580.10">
    <property type="entry name" value="CBS-domain"/>
    <property type="match status" value="1"/>
</dbReference>
<evidence type="ECO:0000313" key="9">
    <source>
        <dbReference type="Proteomes" id="UP000516072"/>
    </source>
</evidence>
<dbReference type="InterPro" id="IPR046342">
    <property type="entry name" value="CBS_dom_sf"/>
</dbReference>
<dbReference type="Pfam" id="PF00571">
    <property type="entry name" value="CBS"/>
    <property type="match status" value="2"/>
</dbReference>
<dbReference type="CDD" id="cd04590">
    <property type="entry name" value="CBS_pair_CorC_HlyC_assoc"/>
    <property type="match status" value="1"/>
</dbReference>
<dbReference type="FunFam" id="3.10.580.10:FF:000002">
    <property type="entry name" value="Magnesium/cobalt efflux protein CorC"/>
    <property type="match status" value="1"/>
</dbReference>
<comment type="similarity">
    <text evidence="1">Belongs to the UPF0053 family.</text>
</comment>
<dbReference type="Gene3D" id="3.30.465.10">
    <property type="match status" value="1"/>
</dbReference>
<feature type="domain" description="CBS" evidence="7">
    <location>
        <begin position="135"/>
        <end position="197"/>
    </location>
</feature>
<dbReference type="SUPFAM" id="SSF56176">
    <property type="entry name" value="FAD-binding/transporter-associated domain-like"/>
    <property type="match status" value="1"/>
</dbReference>
<keyword evidence="9" id="KW-1185">Reference proteome</keyword>
<keyword evidence="2" id="KW-0677">Repeat</keyword>
<organism evidence="8 9">
    <name type="scientific">Candidatus Nitrosacidococcus tergens</name>
    <dbReference type="NCBI Taxonomy" id="553981"/>
    <lineage>
        <taxon>Bacteria</taxon>
        <taxon>Pseudomonadati</taxon>
        <taxon>Pseudomonadota</taxon>
        <taxon>Gammaproteobacteria</taxon>
        <taxon>Chromatiales</taxon>
        <taxon>Chromatiaceae</taxon>
        <taxon>Candidatus Nitrosacidococcus</taxon>
    </lineage>
</organism>
<evidence type="ECO:0000256" key="1">
    <source>
        <dbReference type="ARBA" id="ARBA00006337"/>
    </source>
</evidence>
<dbReference type="PANTHER" id="PTHR22777:SF27">
    <property type="entry name" value="MAGNESIUM AND COBALT EFFLUX PROTEIN CORC"/>
    <property type="match status" value="1"/>
</dbReference>
<dbReference type="EMBL" id="LR778175">
    <property type="protein sequence ID" value="CAB1274213.1"/>
    <property type="molecule type" value="Genomic_DNA"/>
</dbReference>
<evidence type="ECO:0000256" key="5">
    <source>
        <dbReference type="ARBA" id="ARBA00040729"/>
    </source>
</evidence>
<dbReference type="SMART" id="SM01091">
    <property type="entry name" value="CorC_HlyC"/>
    <property type="match status" value="1"/>
</dbReference>
<dbReference type="Pfam" id="PF03471">
    <property type="entry name" value="CorC_HlyC"/>
    <property type="match status" value="1"/>
</dbReference>
<sequence length="289" mass="32851">MNKDRPSHALDHPSWRERLGQALLGTLQDRKQFINLLYNASGRDLFDPEVFNIIKNALTLEEIQVCDIMVPRTQIEMIEEGASPEQIFEKITQSIHSRFPVIGKNRDDIVGIMMAKDILTHFHSGKLASFTIADVIRPALFIPENKRLNTLLKEFRVSRNHIAIVVDEYGGTSGLVTIEDILEQIVGDIENEHGFSEEKNHIIPCGNNSYFVKALTSIENFNHYFKTNFNDEDLDTVGGLVLNELGYVPKKGEQITIDNFEFKVLRGDNCCLHLLELRLIPSIKESLSC</sequence>
<evidence type="ECO:0000256" key="4">
    <source>
        <dbReference type="ARBA" id="ARBA00037273"/>
    </source>
</evidence>
<comment type="function">
    <text evidence="4">Plays a role in the transport of magnesium and cobalt ions.</text>
</comment>
<dbReference type="AlphaFoldDB" id="A0A7G1Q726"/>
<dbReference type="GO" id="GO:0005886">
    <property type="term" value="C:plasma membrane"/>
    <property type="evidence" value="ECO:0007669"/>
    <property type="project" value="TreeGrafter"/>
</dbReference>
<evidence type="ECO:0000259" key="7">
    <source>
        <dbReference type="PROSITE" id="PS51371"/>
    </source>
</evidence>
<dbReference type="GO" id="GO:0050660">
    <property type="term" value="F:flavin adenine dinucleotide binding"/>
    <property type="evidence" value="ECO:0007669"/>
    <property type="project" value="InterPro"/>
</dbReference>
<keyword evidence="3 6" id="KW-0129">CBS domain</keyword>